<organism evidence="2 3">
    <name type="scientific">Manihot esculenta</name>
    <name type="common">Cassava</name>
    <name type="synonym">Jatropha manihot</name>
    <dbReference type="NCBI Taxonomy" id="3983"/>
    <lineage>
        <taxon>Eukaryota</taxon>
        <taxon>Viridiplantae</taxon>
        <taxon>Streptophyta</taxon>
        <taxon>Embryophyta</taxon>
        <taxon>Tracheophyta</taxon>
        <taxon>Spermatophyta</taxon>
        <taxon>Magnoliopsida</taxon>
        <taxon>eudicotyledons</taxon>
        <taxon>Gunneridae</taxon>
        <taxon>Pentapetalae</taxon>
        <taxon>rosids</taxon>
        <taxon>fabids</taxon>
        <taxon>Malpighiales</taxon>
        <taxon>Euphorbiaceae</taxon>
        <taxon>Crotonoideae</taxon>
        <taxon>Manihoteae</taxon>
        <taxon>Manihot</taxon>
    </lineage>
</organism>
<keyword evidence="1" id="KW-0812">Transmembrane</keyword>
<keyword evidence="3" id="KW-1185">Reference proteome</keyword>
<name>A0A251LBP1_MANES</name>
<feature type="transmembrane region" description="Helical" evidence="1">
    <location>
        <begin position="53"/>
        <end position="71"/>
    </location>
</feature>
<dbReference type="AlphaFoldDB" id="A0A251LBP1"/>
<evidence type="ECO:0000313" key="3">
    <source>
        <dbReference type="Proteomes" id="UP000091857"/>
    </source>
</evidence>
<dbReference type="Proteomes" id="UP000091857">
    <property type="component" value="Chromosome 3"/>
</dbReference>
<gene>
    <name evidence="2" type="ORF">MANES_03G172600</name>
</gene>
<dbReference type="EMBL" id="CM004389">
    <property type="protein sequence ID" value="OAY55686.1"/>
    <property type="molecule type" value="Genomic_DNA"/>
</dbReference>
<reference evidence="2 3" key="1">
    <citation type="submission" date="2016-02" db="EMBL/GenBank/DDBJ databases">
        <title>WGS assembly of Manihot esculenta.</title>
        <authorList>
            <person name="Bredeson J.V."/>
            <person name="Prochnik S.E."/>
            <person name="Lyons J.B."/>
            <person name="Schmutz J."/>
            <person name="Grimwood J."/>
            <person name="Vrebalov J."/>
            <person name="Bart R.S."/>
            <person name="Amuge T."/>
            <person name="Ferguson M.E."/>
            <person name="Green R."/>
            <person name="Putnam N."/>
            <person name="Stites J."/>
            <person name="Rounsley S."/>
            <person name="Rokhsar D.S."/>
        </authorList>
    </citation>
    <scope>NUCLEOTIDE SEQUENCE [LARGE SCALE GENOMIC DNA]</scope>
    <source>
        <strain evidence="3">cv. AM560-2</strain>
        <tissue evidence="2">Leaf</tissue>
    </source>
</reference>
<evidence type="ECO:0000256" key="1">
    <source>
        <dbReference type="SAM" id="Phobius"/>
    </source>
</evidence>
<feature type="transmembrane region" description="Helical" evidence="1">
    <location>
        <begin position="77"/>
        <end position="97"/>
    </location>
</feature>
<protein>
    <submittedName>
        <fullName evidence="2">Uncharacterized protein</fullName>
    </submittedName>
</protein>
<evidence type="ECO:0000313" key="2">
    <source>
        <dbReference type="EMBL" id="OAY55685.1"/>
    </source>
</evidence>
<dbReference type="EMBL" id="CM004389">
    <property type="protein sequence ID" value="OAY55685.1"/>
    <property type="molecule type" value="Genomic_DNA"/>
</dbReference>
<keyword evidence="1" id="KW-1133">Transmembrane helix</keyword>
<proteinExistence type="predicted"/>
<keyword evidence="1" id="KW-0472">Membrane</keyword>
<dbReference type="Gramene" id="Manes.03G172600.1.v8.1">
    <property type="protein sequence ID" value="Manes.03G172600.1.v8.1.CDS.1"/>
    <property type="gene ID" value="Manes.03G172600.v8.1"/>
</dbReference>
<sequence length="101" mass="11817">MARVQIVESEISVEQLSMCVFVILREIEREKEKGNGNYVVLERLFHILVHSSYIYICIYMQGSYVTAVSLSPTDFDFHVIFVLFVLQFFLHLTLFNYSAKV</sequence>
<dbReference type="EMBL" id="CM004389">
    <property type="protein sequence ID" value="OAY55687.1"/>
    <property type="molecule type" value="Genomic_DNA"/>
</dbReference>
<accession>A0A251LBP1</accession>